<comment type="caution">
    <text evidence="2">The sequence shown here is derived from an EMBL/GenBank/DDBJ whole genome shotgun (WGS) entry which is preliminary data.</text>
</comment>
<dbReference type="InterPro" id="IPR008948">
    <property type="entry name" value="L-Aspartase-like"/>
</dbReference>
<dbReference type="Gene3D" id="1.10.275.10">
    <property type="entry name" value="Fumarase/aspartase (N-terminal domain)"/>
    <property type="match status" value="1"/>
</dbReference>
<gene>
    <name evidence="2" type="ORF">KHA94_24365</name>
</gene>
<protein>
    <recommendedName>
        <fullName evidence="4">Argininosuccinate lyase</fullName>
    </recommendedName>
</protein>
<evidence type="ECO:0000313" key="3">
    <source>
        <dbReference type="Proteomes" id="UP000681027"/>
    </source>
</evidence>
<reference evidence="2 3" key="1">
    <citation type="submission" date="2021-05" db="EMBL/GenBank/DDBJ databases">
        <title>Novel Bacillus species.</title>
        <authorList>
            <person name="Liu G."/>
        </authorList>
    </citation>
    <scope>NUCLEOTIDE SEQUENCE [LARGE SCALE GENOMIC DNA]</scope>
    <source>
        <strain evidence="2 3">FJAT-49705</strain>
    </source>
</reference>
<dbReference type="PANTHER" id="PTHR43814">
    <property type="entry name" value="ARGININOSUCCINATE LYASE"/>
    <property type="match status" value="1"/>
</dbReference>
<dbReference type="SUPFAM" id="SSF48557">
    <property type="entry name" value="L-aspartase-like"/>
    <property type="match status" value="1"/>
</dbReference>
<organism evidence="2 3">
    <name type="scientific">Cytobacillus citreus</name>
    <dbReference type="NCBI Taxonomy" id="2833586"/>
    <lineage>
        <taxon>Bacteria</taxon>
        <taxon>Bacillati</taxon>
        <taxon>Bacillota</taxon>
        <taxon>Bacilli</taxon>
        <taxon>Bacillales</taxon>
        <taxon>Bacillaceae</taxon>
        <taxon>Cytobacillus</taxon>
    </lineage>
</organism>
<keyword evidence="1" id="KW-0456">Lyase</keyword>
<accession>A0ABS5P0I4</accession>
<proteinExistence type="predicted"/>
<evidence type="ECO:0008006" key="4">
    <source>
        <dbReference type="Google" id="ProtNLM"/>
    </source>
</evidence>
<keyword evidence="3" id="KW-1185">Reference proteome</keyword>
<dbReference type="PANTHER" id="PTHR43814:SF1">
    <property type="entry name" value="ARGININOSUCCINATE LYASE"/>
    <property type="match status" value="1"/>
</dbReference>
<evidence type="ECO:0000313" key="2">
    <source>
        <dbReference type="EMBL" id="MBS4193229.1"/>
    </source>
</evidence>
<dbReference type="InterPro" id="IPR009049">
    <property type="entry name" value="Argininosuccinate_lyase"/>
</dbReference>
<dbReference type="Proteomes" id="UP000681027">
    <property type="component" value="Unassembled WGS sequence"/>
</dbReference>
<evidence type="ECO:0000256" key="1">
    <source>
        <dbReference type="ARBA" id="ARBA00023239"/>
    </source>
</evidence>
<dbReference type="RefSeq" id="WP_213104661.1">
    <property type="nucleotide sequence ID" value="NZ_JAGYPM010000009.1"/>
</dbReference>
<dbReference type="InterPro" id="IPR024083">
    <property type="entry name" value="Fumarase/histidase_N"/>
</dbReference>
<name>A0ABS5P0I4_9BACI</name>
<dbReference type="EMBL" id="JAGYPM010000009">
    <property type="protein sequence ID" value="MBS4193229.1"/>
    <property type="molecule type" value="Genomic_DNA"/>
</dbReference>
<sequence length="73" mass="8286">MEKFNTSLPVDHRLYYQDITGSIAHVKMLVKCNLLSEAEGILLIDGLESILRDIESGLLKWKVLMRISTPSLK</sequence>